<dbReference type="EMBL" id="NWBU01000007">
    <property type="protein sequence ID" value="PTQ11469.1"/>
    <property type="molecule type" value="Genomic_DNA"/>
</dbReference>
<dbReference type="Proteomes" id="UP000244162">
    <property type="component" value="Unassembled WGS sequence"/>
</dbReference>
<evidence type="ECO:0000313" key="1">
    <source>
        <dbReference type="EMBL" id="PTQ11469.1"/>
    </source>
</evidence>
<accession>A0A2T5FY60</accession>
<name>A0A2T5FY60_9SPHN</name>
<dbReference type="RefSeq" id="WP_107967462.1">
    <property type="nucleotide sequence ID" value="NZ_NWBU01000007.1"/>
</dbReference>
<organism evidence="1 2">
    <name type="scientific">Sphingomonas oleivorans</name>
    <dbReference type="NCBI Taxonomy" id="1735121"/>
    <lineage>
        <taxon>Bacteria</taxon>
        <taxon>Pseudomonadati</taxon>
        <taxon>Pseudomonadota</taxon>
        <taxon>Alphaproteobacteria</taxon>
        <taxon>Sphingomonadales</taxon>
        <taxon>Sphingomonadaceae</taxon>
        <taxon>Sphingomonas</taxon>
    </lineage>
</organism>
<evidence type="ECO:0000313" key="2">
    <source>
        <dbReference type="Proteomes" id="UP000244162"/>
    </source>
</evidence>
<dbReference type="OrthoDB" id="7391128at2"/>
<proteinExistence type="predicted"/>
<keyword evidence="2" id="KW-1185">Reference proteome</keyword>
<protein>
    <submittedName>
        <fullName evidence="1">Uncharacterized protein</fullName>
    </submittedName>
</protein>
<sequence length="187" mass="20242">MIATRFRSVWLVAAVAVAALFCYLISQRVAAERAELALIERDILRGQQAIRHLRMEIMTRSRMPQLERWNAAVLGLAAPGARQFMDSEVRLASLNQATPLPLDPTVEAKRGAVRSVAYQPASTAPAAPAAQPAAPAPAAPEPLLRQATYIRPKAERIAPEPVKAVLLPDDIGRIARMEQASAKPGAR</sequence>
<reference evidence="1 2" key="1">
    <citation type="submission" date="2017-09" db="EMBL/GenBank/DDBJ databases">
        <title>Sphingomonas panjinensis sp.nov., isolated from oil-contaminated soil.</title>
        <authorList>
            <person name="Wang L."/>
            <person name="Chen L."/>
        </authorList>
    </citation>
    <scope>NUCLEOTIDE SEQUENCE [LARGE SCALE GENOMIC DNA]</scope>
    <source>
        <strain evidence="1 2">FW-11</strain>
    </source>
</reference>
<comment type="caution">
    <text evidence="1">The sequence shown here is derived from an EMBL/GenBank/DDBJ whole genome shotgun (WGS) entry which is preliminary data.</text>
</comment>
<gene>
    <name evidence="1" type="ORF">CLG96_08465</name>
</gene>
<dbReference type="AlphaFoldDB" id="A0A2T5FY60"/>